<proteinExistence type="predicted"/>
<organism evidence="2">
    <name type="scientific">bioreactor metagenome</name>
    <dbReference type="NCBI Taxonomy" id="1076179"/>
    <lineage>
        <taxon>unclassified sequences</taxon>
        <taxon>metagenomes</taxon>
        <taxon>ecological metagenomes</taxon>
    </lineage>
</organism>
<evidence type="ECO:0000259" key="1">
    <source>
        <dbReference type="Pfam" id="PF13566"/>
    </source>
</evidence>
<evidence type="ECO:0000313" key="2">
    <source>
        <dbReference type="EMBL" id="MPL67745.1"/>
    </source>
</evidence>
<protein>
    <recommendedName>
        <fullName evidence="1">DUF4130 domain-containing protein</fullName>
    </recommendedName>
</protein>
<dbReference type="EMBL" id="VSSQ01000038">
    <property type="protein sequence ID" value="MPL67745.1"/>
    <property type="molecule type" value="Genomic_DNA"/>
</dbReference>
<reference evidence="2" key="1">
    <citation type="submission" date="2019-08" db="EMBL/GenBank/DDBJ databases">
        <authorList>
            <person name="Kucharzyk K."/>
            <person name="Murdoch R.W."/>
            <person name="Higgins S."/>
            <person name="Loffler F."/>
        </authorList>
    </citation>
    <scope>NUCLEOTIDE SEQUENCE</scope>
</reference>
<name>A0A644TL91_9ZZZZ</name>
<dbReference type="AlphaFoldDB" id="A0A644TL91"/>
<comment type="caution">
    <text evidence="2">The sequence shown here is derived from an EMBL/GenBank/DDBJ whole genome shotgun (WGS) entry which is preliminary data.</text>
</comment>
<accession>A0A644TL91</accession>
<dbReference type="NCBIfam" id="TIGR03915">
    <property type="entry name" value="SAM_7_link_chp"/>
    <property type="match status" value="1"/>
</dbReference>
<sequence>MNTEITYRRGFAGFLCAVDESLRRSPGGGTLPPIRSLEGSEGLFDEAQLVDTDRARAREFWNRLRRVSAPAAQTCFAAFCSDRRDKDGALFRGIARILGEGPRALEDLGDKDIAEVLAASRRTLGEAHKFCGLLRFRELADSSWYAAIKPDCDILPFIGEHFSNRFRIMRFIIHDPGRSAAILHQPGKPWRLVQGFSIREEGGGGISLPLSGREWEIREGWLRYFKSTALEPRRNLRLQASHMPKKYWDELPETQNAGTKLPL</sequence>
<feature type="domain" description="DUF4130" evidence="1">
    <location>
        <begin position="86"/>
        <end position="253"/>
    </location>
</feature>
<gene>
    <name evidence="2" type="ORF">SDC9_13443</name>
</gene>
<dbReference type="Pfam" id="PF13566">
    <property type="entry name" value="DUF4130"/>
    <property type="match status" value="1"/>
</dbReference>
<dbReference type="InterPro" id="IPR023875">
    <property type="entry name" value="DNA_repair_put"/>
</dbReference>
<dbReference type="InterPro" id="IPR025404">
    <property type="entry name" value="DUF4130"/>
</dbReference>